<sequence>MLASSMISSQPPCSTGESPRAKRKRSVDAPSPLDGGMSPSSMDELPCKKSKATDETHFKPSEDHDPRECPDAPLHEDTI</sequence>
<dbReference type="RefSeq" id="XP_012212271.1">
    <property type="nucleotide sequence ID" value="XM_012356881.1"/>
</dbReference>
<dbReference type="AlphaFoldDB" id="A0A067BF55"/>
<evidence type="ECO:0000313" key="2">
    <source>
        <dbReference type="EMBL" id="KDO17019.1"/>
    </source>
</evidence>
<name>A0A067BF55_SAPPC</name>
<proteinExistence type="predicted"/>
<feature type="compositionally biased region" description="Basic and acidic residues" evidence="1">
    <location>
        <begin position="45"/>
        <end position="79"/>
    </location>
</feature>
<dbReference type="VEuPathDB" id="FungiDB:SPRG_21927"/>
<dbReference type="EMBL" id="KK583815">
    <property type="protein sequence ID" value="KDO17019.1"/>
    <property type="molecule type" value="Genomic_DNA"/>
</dbReference>
<protein>
    <submittedName>
        <fullName evidence="2">Uncharacterized protein</fullName>
    </submittedName>
</protein>
<dbReference type="KEGG" id="spar:SPRG_21927"/>
<feature type="region of interest" description="Disordered" evidence="1">
    <location>
        <begin position="1"/>
        <end position="79"/>
    </location>
</feature>
<accession>A0A067BF55</accession>
<reference evidence="2 3" key="1">
    <citation type="journal article" date="2013" name="PLoS Genet.">
        <title>Distinctive expansion of potential virulence genes in the genome of the oomycete fish pathogen Saprolegnia parasitica.</title>
        <authorList>
            <person name="Jiang R.H."/>
            <person name="de Bruijn I."/>
            <person name="Haas B.J."/>
            <person name="Belmonte R."/>
            <person name="Lobach L."/>
            <person name="Christie J."/>
            <person name="van den Ackerveken G."/>
            <person name="Bottin A."/>
            <person name="Bulone V."/>
            <person name="Diaz-Moreno S.M."/>
            <person name="Dumas B."/>
            <person name="Fan L."/>
            <person name="Gaulin E."/>
            <person name="Govers F."/>
            <person name="Grenville-Briggs L.J."/>
            <person name="Horner N.R."/>
            <person name="Levin J.Z."/>
            <person name="Mammella M."/>
            <person name="Meijer H.J."/>
            <person name="Morris P."/>
            <person name="Nusbaum C."/>
            <person name="Oome S."/>
            <person name="Phillips A.J."/>
            <person name="van Rooyen D."/>
            <person name="Rzeszutek E."/>
            <person name="Saraiva M."/>
            <person name="Secombes C.J."/>
            <person name="Seidl M.F."/>
            <person name="Snel B."/>
            <person name="Stassen J.H."/>
            <person name="Sykes S."/>
            <person name="Tripathy S."/>
            <person name="van den Berg H."/>
            <person name="Vega-Arreguin J.C."/>
            <person name="Wawra S."/>
            <person name="Young S.K."/>
            <person name="Zeng Q."/>
            <person name="Dieguez-Uribeondo J."/>
            <person name="Russ C."/>
            <person name="Tyler B.M."/>
            <person name="van West P."/>
        </authorList>
    </citation>
    <scope>NUCLEOTIDE SEQUENCE [LARGE SCALE GENOMIC DNA]</scope>
    <source>
        <strain evidence="2 3">CBS 223.65</strain>
    </source>
</reference>
<dbReference type="GeneID" id="24142401"/>
<feature type="non-terminal residue" evidence="2">
    <location>
        <position position="79"/>
    </location>
</feature>
<keyword evidence="3" id="KW-1185">Reference proteome</keyword>
<gene>
    <name evidence="2" type="ORF">SPRG_21927</name>
</gene>
<organism evidence="2 3">
    <name type="scientific">Saprolegnia parasitica (strain CBS 223.65)</name>
    <dbReference type="NCBI Taxonomy" id="695850"/>
    <lineage>
        <taxon>Eukaryota</taxon>
        <taxon>Sar</taxon>
        <taxon>Stramenopiles</taxon>
        <taxon>Oomycota</taxon>
        <taxon>Saprolegniomycetes</taxon>
        <taxon>Saprolegniales</taxon>
        <taxon>Saprolegniaceae</taxon>
        <taxon>Saprolegnia</taxon>
    </lineage>
</organism>
<evidence type="ECO:0000256" key="1">
    <source>
        <dbReference type="SAM" id="MobiDB-lite"/>
    </source>
</evidence>
<feature type="compositionally biased region" description="Polar residues" evidence="1">
    <location>
        <begin position="1"/>
        <end position="17"/>
    </location>
</feature>
<evidence type="ECO:0000313" key="3">
    <source>
        <dbReference type="Proteomes" id="UP000030745"/>
    </source>
</evidence>
<dbReference type="Proteomes" id="UP000030745">
    <property type="component" value="Unassembled WGS sequence"/>
</dbReference>